<dbReference type="AlphaFoldDB" id="A0A804LMX2"/>
<dbReference type="EnsemblPlants" id="Zm00001eb022750_T001">
    <property type="protein sequence ID" value="Zm00001eb022750_P001"/>
    <property type="gene ID" value="Zm00001eb022750"/>
</dbReference>
<dbReference type="GO" id="GO:0004860">
    <property type="term" value="F:protein kinase inhibitor activity"/>
    <property type="evidence" value="ECO:0007669"/>
    <property type="project" value="UniProtKB-KW"/>
</dbReference>
<evidence type="ECO:0000256" key="2">
    <source>
        <dbReference type="ARBA" id="ARBA00023306"/>
    </source>
</evidence>
<keyword evidence="2" id="KW-0131">Cell cycle</keyword>
<dbReference type="Proteomes" id="UP000007305">
    <property type="component" value="Chromosome 1"/>
</dbReference>
<proteinExistence type="predicted"/>
<sequence>MSASPEFYKPAPPAFSPCSSPLLLPGAGAAVGAVAEESAAATVSQQEEEDYRCRTPTGGESQVRPPGTCPPAPRKPRAPAAPAPCRKRLFEVEVFSLRLEELERLFWRPRPAAPPPPPPSAQKKRRRRICFAVPEAEAEPSPILGEAEVPCKQIFAAEADARDESSASAVGRLPTRRATACFSSRKC</sequence>
<name>A0A804LMX2_MAIZE</name>
<evidence type="ECO:0008006" key="6">
    <source>
        <dbReference type="Google" id="ProtNLM"/>
    </source>
</evidence>
<keyword evidence="5" id="KW-1185">Reference proteome</keyword>
<evidence type="ECO:0000256" key="3">
    <source>
        <dbReference type="SAM" id="MobiDB-lite"/>
    </source>
</evidence>
<dbReference type="PANTHER" id="PTHR33142:SF114">
    <property type="entry name" value="CYCLIN-DEPENDENT PROTEIN KINASE INHIBITOR SMR14"/>
    <property type="match status" value="1"/>
</dbReference>
<dbReference type="GO" id="GO:0032875">
    <property type="term" value="P:regulation of DNA endoreduplication"/>
    <property type="evidence" value="ECO:0007669"/>
    <property type="project" value="InterPro"/>
</dbReference>
<protein>
    <recommendedName>
        <fullName evidence="6">Cyclin-dependent protein kinase inhibitor SMR1</fullName>
    </recommendedName>
</protein>
<feature type="compositionally biased region" description="Pro residues" evidence="3">
    <location>
        <begin position="111"/>
        <end position="120"/>
    </location>
</feature>
<evidence type="ECO:0000313" key="5">
    <source>
        <dbReference type="Proteomes" id="UP000007305"/>
    </source>
</evidence>
<keyword evidence="1" id="KW-0649">Protein kinase inhibitor</keyword>
<dbReference type="FunCoup" id="A0A804LMX2">
    <property type="interactions" value="1"/>
</dbReference>
<reference evidence="5" key="1">
    <citation type="submission" date="2015-12" db="EMBL/GenBank/DDBJ databases">
        <title>Update maize B73 reference genome by single molecule sequencing technologies.</title>
        <authorList>
            <consortium name="Maize Genome Sequencing Project"/>
            <person name="Ware D."/>
        </authorList>
    </citation>
    <scope>NUCLEOTIDE SEQUENCE [LARGE SCALE GENOMIC DNA]</scope>
    <source>
        <strain evidence="5">cv. B73</strain>
    </source>
</reference>
<organism evidence="4 5">
    <name type="scientific">Zea mays</name>
    <name type="common">Maize</name>
    <dbReference type="NCBI Taxonomy" id="4577"/>
    <lineage>
        <taxon>Eukaryota</taxon>
        <taxon>Viridiplantae</taxon>
        <taxon>Streptophyta</taxon>
        <taxon>Embryophyta</taxon>
        <taxon>Tracheophyta</taxon>
        <taxon>Spermatophyta</taxon>
        <taxon>Magnoliopsida</taxon>
        <taxon>Liliopsida</taxon>
        <taxon>Poales</taxon>
        <taxon>Poaceae</taxon>
        <taxon>PACMAD clade</taxon>
        <taxon>Panicoideae</taxon>
        <taxon>Andropogonodae</taxon>
        <taxon>Andropogoneae</taxon>
        <taxon>Tripsacinae</taxon>
        <taxon>Zea</taxon>
    </lineage>
</organism>
<dbReference type="Gramene" id="Zm00001eb022750_T001">
    <property type="protein sequence ID" value="Zm00001eb022750_P001"/>
    <property type="gene ID" value="Zm00001eb022750"/>
</dbReference>
<accession>A0A804LMX2</accession>
<feature type="region of interest" description="Disordered" evidence="3">
    <location>
        <begin position="108"/>
        <end position="127"/>
    </location>
</feature>
<dbReference type="InterPro" id="IPR040389">
    <property type="entry name" value="SMR"/>
</dbReference>
<reference evidence="4" key="3">
    <citation type="submission" date="2021-05" db="UniProtKB">
        <authorList>
            <consortium name="EnsemblPlants"/>
        </authorList>
    </citation>
    <scope>IDENTIFICATION</scope>
    <source>
        <strain evidence="4">cv. B73</strain>
    </source>
</reference>
<feature type="region of interest" description="Disordered" evidence="3">
    <location>
        <begin position="40"/>
        <end position="83"/>
    </location>
</feature>
<dbReference type="InParanoid" id="A0A804LMX2"/>
<evidence type="ECO:0000313" key="4">
    <source>
        <dbReference type="EnsemblPlants" id="Zm00001eb022750_P001"/>
    </source>
</evidence>
<evidence type="ECO:0000256" key="1">
    <source>
        <dbReference type="ARBA" id="ARBA00023013"/>
    </source>
</evidence>
<reference evidence="4" key="2">
    <citation type="submission" date="2019-07" db="EMBL/GenBank/DDBJ databases">
        <authorList>
            <person name="Seetharam A."/>
            <person name="Woodhouse M."/>
            <person name="Cannon E."/>
        </authorList>
    </citation>
    <scope>NUCLEOTIDE SEQUENCE [LARGE SCALE GENOMIC DNA]</scope>
    <source>
        <strain evidence="4">cv. B73</strain>
    </source>
</reference>
<dbReference type="PANTHER" id="PTHR33142">
    <property type="entry name" value="CYCLIN-DEPENDENT PROTEIN KINASE INHIBITOR SMR13"/>
    <property type="match status" value="1"/>
</dbReference>